<evidence type="ECO:0000256" key="3">
    <source>
        <dbReference type="ARBA" id="ARBA00022692"/>
    </source>
</evidence>
<keyword evidence="4" id="KW-0210">Decarboxylase</keyword>
<dbReference type="EMBL" id="JEMB01001463">
    <property type="protein sequence ID" value="KYF87195.1"/>
    <property type="molecule type" value="Genomic_DNA"/>
</dbReference>
<dbReference type="PANTHER" id="PTHR43078:SF6">
    <property type="entry name" value="UDP-GLUCURONIC ACID DECARBOXYLASE 1"/>
    <property type="match status" value="1"/>
</dbReference>
<dbReference type="Gene3D" id="3.40.50.720">
    <property type="entry name" value="NAD(P)-binding Rossmann-like Domain"/>
    <property type="match status" value="1"/>
</dbReference>
<evidence type="ECO:0000256" key="2">
    <source>
        <dbReference type="ARBA" id="ARBA00004323"/>
    </source>
</evidence>
<evidence type="ECO:0000256" key="1">
    <source>
        <dbReference type="ARBA" id="ARBA00001911"/>
    </source>
</evidence>
<dbReference type="InterPro" id="IPR036291">
    <property type="entry name" value="NAD(P)-bd_dom_sf"/>
</dbReference>
<evidence type="ECO:0000256" key="5">
    <source>
        <dbReference type="ARBA" id="ARBA00022968"/>
    </source>
</evidence>
<keyword evidence="5" id="KW-0735">Signal-anchor</keyword>
<evidence type="ECO:0000256" key="10">
    <source>
        <dbReference type="ARBA" id="ARBA00023180"/>
    </source>
</evidence>
<dbReference type="UniPathway" id="UPA00796">
    <property type="reaction ID" value="UER00771"/>
</dbReference>
<dbReference type="CDD" id="cd05230">
    <property type="entry name" value="UGD_SDR_e"/>
    <property type="match status" value="1"/>
</dbReference>
<comment type="subcellular location">
    <subcellularLocation>
        <location evidence="2">Golgi apparatus membrane</location>
        <topology evidence="2">Single-pass type II membrane protein</topology>
    </subcellularLocation>
    <subcellularLocation>
        <location evidence="12">Golgi apparatus</location>
        <location evidence="12">Golgi stack membrane</location>
    </subcellularLocation>
</comment>
<dbReference type="GO" id="GO:0042732">
    <property type="term" value="P:D-xylose metabolic process"/>
    <property type="evidence" value="ECO:0007669"/>
    <property type="project" value="InterPro"/>
</dbReference>
<evidence type="ECO:0000256" key="11">
    <source>
        <dbReference type="ARBA" id="ARBA00023239"/>
    </source>
</evidence>
<feature type="domain" description="NAD-dependent epimerase/dehydratase" evidence="13">
    <location>
        <begin position="7"/>
        <end position="241"/>
    </location>
</feature>
<dbReference type="PANTHER" id="PTHR43078">
    <property type="entry name" value="UDP-GLUCURONIC ACID DECARBOXYLASE-RELATED"/>
    <property type="match status" value="1"/>
</dbReference>
<dbReference type="GO" id="GO:0070403">
    <property type="term" value="F:NAD+ binding"/>
    <property type="evidence" value="ECO:0007669"/>
    <property type="project" value="InterPro"/>
</dbReference>
<evidence type="ECO:0000256" key="9">
    <source>
        <dbReference type="ARBA" id="ARBA00023136"/>
    </source>
</evidence>
<dbReference type="SUPFAM" id="SSF51735">
    <property type="entry name" value="NAD(P)-binding Rossmann-fold domains"/>
    <property type="match status" value="1"/>
</dbReference>
<dbReference type="InterPro" id="IPR001509">
    <property type="entry name" value="Epimerase_deHydtase"/>
</dbReference>
<dbReference type="AlphaFoldDB" id="A0A150S405"/>
<keyword evidence="6" id="KW-1133">Transmembrane helix</keyword>
<keyword evidence="7" id="KW-0520">NAD</keyword>
<evidence type="ECO:0000256" key="4">
    <source>
        <dbReference type="ARBA" id="ARBA00022793"/>
    </source>
</evidence>
<comment type="cofactor">
    <cofactor evidence="1">
        <name>NAD(+)</name>
        <dbReference type="ChEBI" id="CHEBI:57540"/>
    </cofactor>
</comment>
<name>A0A150S405_SORCE</name>
<organism evidence="14 15">
    <name type="scientific">Sorangium cellulosum</name>
    <name type="common">Polyangium cellulosum</name>
    <dbReference type="NCBI Taxonomy" id="56"/>
    <lineage>
        <taxon>Bacteria</taxon>
        <taxon>Pseudomonadati</taxon>
        <taxon>Myxococcota</taxon>
        <taxon>Polyangia</taxon>
        <taxon>Polyangiales</taxon>
        <taxon>Polyangiaceae</taxon>
        <taxon>Sorangium</taxon>
    </lineage>
</organism>
<dbReference type="FunFam" id="3.40.50.720:FF:000065">
    <property type="entry name" value="UDP-glucuronic acid decarboxylase 1"/>
    <property type="match status" value="1"/>
</dbReference>
<keyword evidence="9" id="KW-0472">Membrane</keyword>
<keyword evidence="8" id="KW-0333">Golgi apparatus</keyword>
<dbReference type="GO" id="GO:0048040">
    <property type="term" value="F:UDP-glucuronate decarboxylase activity"/>
    <property type="evidence" value="ECO:0007669"/>
    <property type="project" value="TreeGrafter"/>
</dbReference>
<protein>
    <submittedName>
        <fullName evidence="14">NAD-dependent dehydratase</fullName>
    </submittedName>
</protein>
<accession>A0A150S405</accession>
<evidence type="ECO:0000256" key="12">
    <source>
        <dbReference type="ARBA" id="ARBA00037859"/>
    </source>
</evidence>
<comment type="caution">
    <text evidence="14">The sequence shown here is derived from an EMBL/GenBank/DDBJ whole genome shotgun (WGS) entry which is preliminary data.</text>
</comment>
<dbReference type="Pfam" id="PF01370">
    <property type="entry name" value="Epimerase"/>
    <property type="match status" value="1"/>
</dbReference>
<evidence type="ECO:0000259" key="13">
    <source>
        <dbReference type="Pfam" id="PF01370"/>
    </source>
</evidence>
<evidence type="ECO:0000256" key="8">
    <source>
        <dbReference type="ARBA" id="ARBA00023034"/>
    </source>
</evidence>
<dbReference type="InterPro" id="IPR044516">
    <property type="entry name" value="UXS-like"/>
</dbReference>
<evidence type="ECO:0000313" key="15">
    <source>
        <dbReference type="Proteomes" id="UP000075635"/>
    </source>
</evidence>
<dbReference type="GO" id="GO:0005737">
    <property type="term" value="C:cytoplasm"/>
    <property type="evidence" value="ECO:0007669"/>
    <property type="project" value="TreeGrafter"/>
</dbReference>
<dbReference type="Proteomes" id="UP000075635">
    <property type="component" value="Unassembled WGS sequence"/>
</dbReference>
<keyword evidence="11" id="KW-0456">Lyase</keyword>
<evidence type="ECO:0000256" key="6">
    <source>
        <dbReference type="ARBA" id="ARBA00022989"/>
    </source>
</evidence>
<keyword evidence="3" id="KW-0812">Transmembrane</keyword>
<proteinExistence type="predicted"/>
<reference evidence="14 15" key="1">
    <citation type="submission" date="2014-02" db="EMBL/GenBank/DDBJ databases">
        <title>The small core and large imbalanced accessory genome model reveals a collaborative survival strategy of Sorangium cellulosum strains in nature.</title>
        <authorList>
            <person name="Han K."/>
            <person name="Peng R."/>
            <person name="Blom J."/>
            <person name="Li Y.-Z."/>
        </authorList>
    </citation>
    <scope>NUCLEOTIDE SEQUENCE [LARGE SCALE GENOMIC DNA]</scope>
    <source>
        <strain evidence="14 15">So0011-07</strain>
    </source>
</reference>
<dbReference type="GO" id="GO:0033320">
    <property type="term" value="P:UDP-D-xylose biosynthetic process"/>
    <property type="evidence" value="ECO:0007669"/>
    <property type="project" value="UniProtKB-UniPathway"/>
</dbReference>
<evidence type="ECO:0000256" key="7">
    <source>
        <dbReference type="ARBA" id="ARBA00023027"/>
    </source>
</evidence>
<evidence type="ECO:0000313" key="14">
    <source>
        <dbReference type="EMBL" id="KYF87195.1"/>
    </source>
</evidence>
<keyword evidence="10" id="KW-0325">Glycoprotein</keyword>
<sequence length="336" mass="36978">MSAALRILVTGGAGFVGSHLCDRLIRDGHEVVALDDLSTGSRANVAHLLHHRRFRLLEHDVTQAYDVKVDRIYNLASPASPPHYQRDPVRTTMVNVVGTHNALKLAAGCGARVFQASTSEVYGDPEVHPQPESYRGSVNPIGIRSCYDEGKRCAESLVMDFHRSRGVEVRMARIFNTYGPRMALDDGRVVSNFIVQALRGEDLTVYGAGSQTRSFCYVDDLVEGIVRLMEHPTETGPVNLGNPEEFTVLELAEEVIHLTGSRSRIAFRPLPQDDPRQRRPVIDHAKRALGFEPKVPLRVGLRRTIEGFRSVLGLGRHAPALAASEGDKPLPQAVNG</sequence>
<gene>
    <name evidence="14" type="ORF">BE17_40270</name>
</gene>